<name>A0A917T0T7_9ACTN</name>
<protein>
    <submittedName>
        <fullName evidence="2">Uncharacterized protein</fullName>
    </submittedName>
</protein>
<evidence type="ECO:0000313" key="3">
    <source>
        <dbReference type="Proteomes" id="UP000655208"/>
    </source>
</evidence>
<feature type="compositionally biased region" description="Low complexity" evidence="1">
    <location>
        <begin position="105"/>
        <end position="115"/>
    </location>
</feature>
<reference evidence="2" key="2">
    <citation type="submission" date="2020-09" db="EMBL/GenBank/DDBJ databases">
        <authorList>
            <person name="Sun Q."/>
            <person name="Zhou Y."/>
        </authorList>
    </citation>
    <scope>NUCLEOTIDE SEQUENCE</scope>
    <source>
        <strain evidence="2">CGMCC 4.7308</strain>
    </source>
</reference>
<dbReference type="Proteomes" id="UP000655208">
    <property type="component" value="Unassembled WGS sequence"/>
</dbReference>
<evidence type="ECO:0000313" key="2">
    <source>
        <dbReference type="EMBL" id="GGM04180.1"/>
    </source>
</evidence>
<gene>
    <name evidence="2" type="ORF">GCM10011594_25520</name>
</gene>
<dbReference type="EMBL" id="BMNA01000004">
    <property type="protein sequence ID" value="GGM04180.1"/>
    <property type="molecule type" value="Genomic_DNA"/>
</dbReference>
<proteinExistence type="predicted"/>
<feature type="region of interest" description="Disordered" evidence="1">
    <location>
        <begin position="88"/>
        <end position="115"/>
    </location>
</feature>
<comment type="caution">
    <text evidence="2">The sequence shown here is derived from an EMBL/GenBank/DDBJ whole genome shotgun (WGS) entry which is preliminary data.</text>
</comment>
<organism evidence="2 3">
    <name type="scientific">Nakamurella endophytica</name>
    <dbReference type="NCBI Taxonomy" id="1748367"/>
    <lineage>
        <taxon>Bacteria</taxon>
        <taxon>Bacillati</taxon>
        <taxon>Actinomycetota</taxon>
        <taxon>Actinomycetes</taxon>
        <taxon>Nakamurellales</taxon>
        <taxon>Nakamurellaceae</taxon>
        <taxon>Nakamurella</taxon>
    </lineage>
</organism>
<keyword evidence="3" id="KW-1185">Reference proteome</keyword>
<accession>A0A917T0T7</accession>
<reference evidence="2" key="1">
    <citation type="journal article" date="2014" name="Int. J. Syst. Evol. Microbiol.">
        <title>Complete genome sequence of Corynebacterium casei LMG S-19264T (=DSM 44701T), isolated from a smear-ripened cheese.</title>
        <authorList>
            <consortium name="US DOE Joint Genome Institute (JGI-PGF)"/>
            <person name="Walter F."/>
            <person name="Albersmeier A."/>
            <person name="Kalinowski J."/>
            <person name="Ruckert C."/>
        </authorList>
    </citation>
    <scope>NUCLEOTIDE SEQUENCE</scope>
    <source>
        <strain evidence="2">CGMCC 4.7308</strain>
    </source>
</reference>
<evidence type="ECO:0000256" key="1">
    <source>
        <dbReference type="SAM" id="MobiDB-lite"/>
    </source>
</evidence>
<dbReference type="AlphaFoldDB" id="A0A917T0T7"/>
<sequence>MVGAGGAATVVRDGFTALPGAGRVGRGAVAVVRAAVPGAAGVARGPVVAAAGVRDGPVGAAALPVRAGADDGRAAVVAAVAAVGAGAGRPGAESKAPGAPPTVPAPVTTDGAGPEVRVGRPGVAVAAADPAEGRVAGVEPAGDAEDGVVGVADIDGVADVGDGTGVEDVVPVAEAVVAAVPPALPPEAPATAGLVGAGLEAARTPVSAGTPVLLLVVDDAADGADPPPALCRRTTNTRPTRASTARTITETRLAQYTRDEWGPTGCNTVQR</sequence>